<dbReference type="Pfam" id="PF00264">
    <property type="entry name" value="Tyrosinase"/>
    <property type="match status" value="1"/>
</dbReference>
<evidence type="ECO:0000259" key="7">
    <source>
        <dbReference type="PROSITE" id="PS00498"/>
    </source>
</evidence>
<dbReference type="PRINTS" id="PR00092">
    <property type="entry name" value="TYROSINASE"/>
</dbReference>
<evidence type="ECO:0000256" key="2">
    <source>
        <dbReference type="ARBA" id="ARBA00022723"/>
    </source>
</evidence>
<evidence type="ECO:0000256" key="6">
    <source>
        <dbReference type="SAM" id="SignalP"/>
    </source>
</evidence>
<dbReference type="InterPro" id="IPR050316">
    <property type="entry name" value="Tyrosinase/Hemocyanin"/>
</dbReference>
<feature type="chain" id="PRO_5042090227" description="Tyrosinase copper-binding domain-containing protein" evidence="6">
    <location>
        <begin position="30"/>
        <end position="587"/>
    </location>
</feature>
<keyword evidence="4" id="KW-0503">Monooxygenase</keyword>
<evidence type="ECO:0000256" key="5">
    <source>
        <dbReference type="SAM" id="MobiDB-lite"/>
    </source>
</evidence>
<protein>
    <recommendedName>
        <fullName evidence="7">Tyrosinase copper-binding domain-containing protein</fullName>
    </recommendedName>
</protein>
<dbReference type="PROSITE" id="PS00498">
    <property type="entry name" value="TYROSINASE_2"/>
    <property type="match status" value="1"/>
</dbReference>
<accession>A0AAE0TW34</accession>
<evidence type="ECO:0000256" key="3">
    <source>
        <dbReference type="ARBA" id="ARBA00023002"/>
    </source>
</evidence>
<feature type="region of interest" description="Disordered" evidence="5">
    <location>
        <begin position="428"/>
        <end position="451"/>
    </location>
</feature>
<dbReference type="Pfam" id="PF18132">
    <property type="entry name" value="Tyrosinase_C"/>
    <property type="match status" value="1"/>
</dbReference>
<keyword evidence="2" id="KW-0479">Metal-binding</keyword>
<proteinExistence type="predicted"/>
<evidence type="ECO:0000256" key="4">
    <source>
        <dbReference type="ARBA" id="ARBA00023033"/>
    </source>
</evidence>
<dbReference type="InterPro" id="IPR008922">
    <property type="entry name" value="Di-copper_centre_dom_sf"/>
</dbReference>
<dbReference type="PANTHER" id="PTHR11474">
    <property type="entry name" value="TYROSINASE FAMILY MEMBER"/>
    <property type="match status" value="1"/>
</dbReference>
<dbReference type="Proteomes" id="UP001285441">
    <property type="component" value="Unassembled WGS sequence"/>
</dbReference>
<dbReference type="SUPFAM" id="SSF48056">
    <property type="entry name" value="Di-copper centre-containing domain"/>
    <property type="match status" value="1"/>
</dbReference>
<reference evidence="8" key="1">
    <citation type="journal article" date="2023" name="Mol. Phylogenet. Evol.">
        <title>Genome-scale phylogeny and comparative genomics of the fungal order Sordariales.</title>
        <authorList>
            <person name="Hensen N."/>
            <person name="Bonometti L."/>
            <person name="Westerberg I."/>
            <person name="Brannstrom I.O."/>
            <person name="Guillou S."/>
            <person name="Cros-Aarteil S."/>
            <person name="Calhoun S."/>
            <person name="Haridas S."/>
            <person name="Kuo A."/>
            <person name="Mondo S."/>
            <person name="Pangilinan J."/>
            <person name="Riley R."/>
            <person name="LaButti K."/>
            <person name="Andreopoulos B."/>
            <person name="Lipzen A."/>
            <person name="Chen C."/>
            <person name="Yan M."/>
            <person name="Daum C."/>
            <person name="Ng V."/>
            <person name="Clum A."/>
            <person name="Steindorff A."/>
            <person name="Ohm R.A."/>
            <person name="Martin F."/>
            <person name="Silar P."/>
            <person name="Natvig D.O."/>
            <person name="Lalanne C."/>
            <person name="Gautier V."/>
            <person name="Ament-Velasquez S.L."/>
            <person name="Kruys A."/>
            <person name="Hutchinson M.I."/>
            <person name="Powell A.J."/>
            <person name="Barry K."/>
            <person name="Miller A.N."/>
            <person name="Grigoriev I.V."/>
            <person name="Debuchy R."/>
            <person name="Gladieux P."/>
            <person name="Hiltunen Thoren M."/>
            <person name="Johannesson H."/>
        </authorList>
    </citation>
    <scope>NUCLEOTIDE SEQUENCE</scope>
    <source>
        <strain evidence="8">CBS 232.78</strain>
    </source>
</reference>
<reference evidence="8" key="2">
    <citation type="submission" date="2023-06" db="EMBL/GenBank/DDBJ databases">
        <authorList>
            <consortium name="Lawrence Berkeley National Laboratory"/>
            <person name="Haridas S."/>
            <person name="Hensen N."/>
            <person name="Bonometti L."/>
            <person name="Westerberg I."/>
            <person name="Brannstrom I.O."/>
            <person name="Guillou S."/>
            <person name="Cros-Aarteil S."/>
            <person name="Calhoun S."/>
            <person name="Kuo A."/>
            <person name="Mondo S."/>
            <person name="Pangilinan J."/>
            <person name="Riley R."/>
            <person name="LaButti K."/>
            <person name="Andreopoulos B."/>
            <person name="Lipzen A."/>
            <person name="Chen C."/>
            <person name="Yanf M."/>
            <person name="Daum C."/>
            <person name="Ng V."/>
            <person name="Clum A."/>
            <person name="Steindorff A."/>
            <person name="Ohm R."/>
            <person name="Martin F."/>
            <person name="Silar P."/>
            <person name="Natvig D."/>
            <person name="Lalanne C."/>
            <person name="Gautier V."/>
            <person name="Ament-velasquez S.L."/>
            <person name="Kruys A."/>
            <person name="Hutchinson M.I."/>
            <person name="Powell A.J."/>
            <person name="Barry K."/>
            <person name="Miller A.N."/>
            <person name="Grigoriev I.V."/>
            <person name="Debuchy R."/>
            <person name="Gladieux P."/>
            <person name="Thoren M.H."/>
            <person name="Johannesson H."/>
        </authorList>
    </citation>
    <scope>NUCLEOTIDE SEQUENCE</scope>
    <source>
        <strain evidence="8">CBS 232.78</strain>
    </source>
</reference>
<keyword evidence="6" id="KW-0732">Signal</keyword>
<keyword evidence="3" id="KW-0560">Oxidoreductase</keyword>
<evidence type="ECO:0000256" key="1">
    <source>
        <dbReference type="ARBA" id="ARBA00001973"/>
    </source>
</evidence>
<dbReference type="GO" id="GO:0046872">
    <property type="term" value="F:metal ion binding"/>
    <property type="evidence" value="ECO:0007669"/>
    <property type="project" value="UniProtKB-KW"/>
</dbReference>
<name>A0AAE0TW34_9PEZI</name>
<feature type="signal peptide" evidence="6">
    <location>
        <begin position="1"/>
        <end position="29"/>
    </location>
</feature>
<feature type="domain" description="Tyrosinase copper-binding" evidence="7">
    <location>
        <begin position="315"/>
        <end position="326"/>
    </location>
</feature>
<evidence type="ECO:0000313" key="8">
    <source>
        <dbReference type="EMBL" id="KAK3381535.1"/>
    </source>
</evidence>
<dbReference type="PANTHER" id="PTHR11474:SF131">
    <property type="entry name" value="TYROSINASE COPPER-BINDING DOMAIN-CONTAINING PROTEIN"/>
    <property type="match status" value="1"/>
</dbReference>
<evidence type="ECO:0000313" key="9">
    <source>
        <dbReference type="Proteomes" id="UP001285441"/>
    </source>
</evidence>
<dbReference type="Gene3D" id="1.10.1280.10">
    <property type="entry name" value="Di-copper center containing domain from catechol oxidase"/>
    <property type="match status" value="1"/>
</dbReference>
<keyword evidence="9" id="KW-1185">Reference proteome</keyword>
<dbReference type="GO" id="GO:0004497">
    <property type="term" value="F:monooxygenase activity"/>
    <property type="evidence" value="ECO:0007669"/>
    <property type="project" value="UniProtKB-KW"/>
</dbReference>
<dbReference type="InterPro" id="IPR041640">
    <property type="entry name" value="Tyrosinase_C"/>
</dbReference>
<comment type="caution">
    <text evidence="8">The sequence shown here is derived from an EMBL/GenBank/DDBJ whole genome shotgun (WGS) entry which is preliminary data.</text>
</comment>
<comment type="cofactor">
    <cofactor evidence="1">
        <name>Cu(2+)</name>
        <dbReference type="ChEBI" id="CHEBI:29036"/>
    </cofactor>
</comment>
<sequence>MARGRRMQRVGSTIVCVILAAAAIAAAAAQPTATTNSGTPIPVVGVKTGIDANSGQRPARQNINSLWARGGPQWDLYILALSELQAVDETDELSYFALAGIHGLPHSAWNGVEQVDGAPSSRGYCPHGEVLFSTWHRPYVALFEQTLVSHAARIAQKYPVKVAPTYKAAAQTLRQPYWDWASDPELPPAATGVNVTVNGPNGVVTLRNPLYSYRFQRVDVEATFGGSLAAFPETWRCRASGEALANNSTASNEGLAHVAGDLMSDVYDVFTRTTTFDAMAYDEWRGSSFENPHNIVHSASSCSGTMSSIDWSAFDPLFMLHHCNIDRLVAMWQAINYKTPMFTTTANSTGQFGTPPGTAITADSPLKPFFDENLVLHTSNSVAAISKFGYTYPEIDDWSTTPEELATSLRAQVNGLYSHNQRIVDLATSSSFQQPRPPHRDDQPGGGDQTQTSYYTAEIQVNRSEISLPATVNLVIDGLVVGRMAILGMPCEGFASVSLPLRDTLLQGNLSLQNMAPQTVIPFLQQNLTMEIRASDGTPIPVSSTPSLQLEVQELDFMPRVNGSTFPVFGNATRWPIAIRQSDNCEG</sequence>
<organism evidence="8 9">
    <name type="scientific">Podospora didyma</name>
    <dbReference type="NCBI Taxonomy" id="330526"/>
    <lineage>
        <taxon>Eukaryota</taxon>
        <taxon>Fungi</taxon>
        <taxon>Dikarya</taxon>
        <taxon>Ascomycota</taxon>
        <taxon>Pezizomycotina</taxon>
        <taxon>Sordariomycetes</taxon>
        <taxon>Sordariomycetidae</taxon>
        <taxon>Sordariales</taxon>
        <taxon>Podosporaceae</taxon>
        <taxon>Podospora</taxon>
    </lineage>
</organism>
<gene>
    <name evidence="8" type="ORF">B0H63DRAFT_207757</name>
</gene>
<dbReference type="AlphaFoldDB" id="A0AAE0TW34"/>
<dbReference type="EMBL" id="JAULSW010000005">
    <property type="protein sequence ID" value="KAK3381535.1"/>
    <property type="molecule type" value="Genomic_DNA"/>
</dbReference>
<dbReference type="InterPro" id="IPR002227">
    <property type="entry name" value="Tyrosinase_Cu-bd"/>
</dbReference>